<dbReference type="PANTHER" id="PTHR14106">
    <property type="entry name" value="TRIADIN"/>
    <property type="match status" value="1"/>
</dbReference>
<organism evidence="4 5">
    <name type="scientific">Cyprinus carpio</name>
    <name type="common">Common carp</name>
    <dbReference type="NCBI Taxonomy" id="7962"/>
    <lineage>
        <taxon>Eukaryota</taxon>
        <taxon>Metazoa</taxon>
        <taxon>Chordata</taxon>
        <taxon>Craniata</taxon>
        <taxon>Vertebrata</taxon>
        <taxon>Euteleostomi</taxon>
        <taxon>Actinopterygii</taxon>
        <taxon>Neopterygii</taxon>
        <taxon>Teleostei</taxon>
        <taxon>Ostariophysi</taxon>
        <taxon>Cypriniformes</taxon>
        <taxon>Cyprinidae</taxon>
        <taxon>Cyprininae</taxon>
        <taxon>Cyprinus</taxon>
    </lineage>
</organism>
<evidence type="ECO:0000256" key="3">
    <source>
        <dbReference type="SAM" id="Phobius"/>
    </source>
</evidence>
<dbReference type="Proteomes" id="UP000694427">
    <property type="component" value="Unplaced"/>
</dbReference>
<dbReference type="GO" id="GO:0033017">
    <property type="term" value="C:sarcoplasmic reticulum membrane"/>
    <property type="evidence" value="ECO:0007669"/>
    <property type="project" value="UniProtKB-SubCell"/>
</dbReference>
<dbReference type="AlphaFoldDB" id="A0A8C1M9I0"/>
<feature type="compositionally biased region" description="Basic and acidic residues" evidence="2">
    <location>
        <begin position="345"/>
        <end position="358"/>
    </location>
</feature>
<feature type="region of interest" description="Disordered" evidence="2">
    <location>
        <begin position="1"/>
        <end position="31"/>
    </location>
</feature>
<dbReference type="Ensembl" id="ENSCCRT00010081555.1">
    <property type="protein sequence ID" value="ENSCCRP00010073665.1"/>
    <property type="gene ID" value="ENSCCRG00010032093.1"/>
</dbReference>
<reference evidence="4" key="2">
    <citation type="submission" date="2025-09" db="UniProtKB">
        <authorList>
            <consortium name="Ensembl"/>
        </authorList>
    </citation>
    <scope>IDENTIFICATION</scope>
</reference>
<name>A0A8C1M9I0_CYPCA</name>
<keyword evidence="3" id="KW-1133">Transmembrane helix</keyword>
<dbReference type="PANTHER" id="PTHR14106:SF0">
    <property type="entry name" value="TRIADIN"/>
    <property type="match status" value="1"/>
</dbReference>
<keyword evidence="5" id="KW-1185">Reference proteome</keyword>
<feature type="compositionally biased region" description="Acidic residues" evidence="2">
    <location>
        <begin position="359"/>
        <end position="378"/>
    </location>
</feature>
<feature type="region of interest" description="Disordered" evidence="2">
    <location>
        <begin position="164"/>
        <end position="378"/>
    </location>
</feature>
<sequence>MREMEARSSTTTTTIVETKNDLSAHPTRSSKRTLTDDLHTTFSTPMAWILVLALIVTWSAVAVIMFDLLDSKGLEGPQPHRVRKTLKEAGSLRGGIQHISSDPMKAVNEAMDDSTDWITSILNFMTNLVAPEEEEEEGERHFVRKKGEFLPPRKKVAEIRAKEMLEEEGEYEEEEEEEEDEEEEDEGLAEEEEEEEEEEDEEYEDEDEEEEEEDGDEIEEEEEEDEEKEEEEEEKELAEEAVEEEGKEEEAEEKEEEKTDAEEEEEEEAAAAKEAVDEEGKEEEAEEKEKEEADAEVEKEDASIPAEPYEEKEEQVTSKEAEAADDEEEDKIDVDKEPPEEEDGKGDTPADDKQKKEEVDDITDDDQSEEKDDDDEVKDADIAIALGIVADTGATVTDVKAQETGEEPILLKADGDSELLTTLEESAAKADDAVTDLADSQDGLAATDIPYDDHDDKIAKDLAEDHGEVTEDSLKDETGAGLKDADSEKDITSEGEGVIEKPELADDVADKEEQEGKEEGEEQIRGEDEEGDDAIIVTTPVVSSEPGGDETTVVADEDDGSSPEKDIRTLKEEEKDEKDESAEKVEIEEKAPKPEPIAKAEEVKEKEAEKPVAKAEKEAEPDKVKKREAETKRREPLLKQRKGAVALFTSKLLFFTQIRILNIDRHLFVEEYCTEVFFFTSSLTFAHQKKRLQEEQD</sequence>
<evidence type="ECO:0000256" key="2">
    <source>
        <dbReference type="SAM" id="MobiDB-lite"/>
    </source>
</evidence>
<feature type="compositionally biased region" description="Basic and acidic residues" evidence="2">
    <location>
        <begin position="581"/>
        <end position="635"/>
    </location>
</feature>
<evidence type="ECO:0000313" key="4">
    <source>
        <dbReference type="Ensembl" id="ENSCCRP00010073665.1"/>
    </source>
</evidence>
<feature type="transmembrane region" description="Helical" evidence="3">
    <location>
        <begin position="46"/>
        <end position="69"/>
    </location>
</feature>
<keyword evidence="3" id="KW-0812">Transmembrane</keyword>
<feature type="compositionally biased region" description="Acidic residues" evidence="2">
    <location>
        <begin position="276"/>
        <end position="286"/>
    </location>
</feature>
<reference evidence="4" key="1">
    <citation type="submission" date="2025-08" db="UniProtKB">
        <authorList>
            <consortium name="Ensembl"/>
        </authorList>
    </citation>
    <scope>IDENTIFICATION</scope>
</reference>
<dbReference type="InterPro" id="IPR010798">
    <property type="entry name" value="Triadin"/>
</dbReference>
<feature type="compositionally biased region" description="Acidic residues" evidence="2">
    <location>
        <begin position="165"/>
        <end position="269"/>
    </location>
</feature>
<comment type="subcellular location">
    <subcellularLocation>
        <location evidence="1">Sarcoplasmic reticulum membrane</location>
        <topology evidence="1">Single-pass type II membrane protein</topology>
    </subcellularLocation>
</comment>
<protein>
    <submittedName>
        <fullName evidence="4">Triadin</fullName>
    </submittedName>
</protein>
<keyword evidence="3" id="KW-0472">Membrane</keyword>
<proteinExistence type="predicted"/>
<evidence type="ECO:0000313" key="5">
    <source>
        <dbReference type="Proteomes" id="UP000694427"/>
    </source>
</evidence>
<dbReference type="GO" id="GO:0005102">
    <property type="term" value="F:signaling receptor binding"/>
    <property type="evidence" value="ECO:0007669"/>
    <property type="project" value="InterPro"/>
</dbReference>
<evidence type="ECO:0000256" key="1">
    <source>
        <dbReference type="ARBA" id="ARBA00004157"/>
    </source>
</evidence>
<feature type="compositionally biased region" description="Acidic residues" evidence="2">
    <location>
        <begin position="323"/>
        <end position="344"/>
    </location>
</feature>
<accession>A0A8C1M9I0</accession>
<feature type="compositionally biased region" description="Basic and acidic residues" evidence="2">
    <location>
        <begin position="562"/>
        <end position="573"/>
    </location>
</feature>
<feature type="compositionally biased region" description="Acidic residues" evidence="2">
    <location>
        <begin position="505"/>
        <end position="533"/>
    </location>
</feature>
<feature type="compositionally biased region" description="Basic and acidic residues" evidence="2">
    <location>
        <begin position="451"/>
        <end position="504"/>
    </location>
</feature>
<feature type="region of interest" description="Disordered" evidence="2">
    <location>
        <begin position="445"/>
        <end position="635"/>
    </location>
</feature>